<protein>
    <submittedName>
        <fullName evidence="1">Uncharacterized protein</fullName>
    </submittedName>
</protein>
<dbReference type="Proteomes" id="UP000253034">
    <property type="component" value="Unassembled WGS sequence"/>
</dbReference>
<accession>A0A369APT8</accession>
<reference evidence="1 2" key="1">
    <citation type="submission" date="2018-07" db="EMBL/GenBank/DDBJ databases">
        <title>Genomic Encyclopedia of Type Strains, Phase IV (KMG-IV): sequencing the most valuable type-strain genomes for metagenomic binning, comparative biology and taxonomic classification.</title>
        <authorList>
            <person name="Goeker M."/>
        </authorList>
    </citation>
    <scope>NUCLEOTIDE SEQUENCE [LARGE SCALE GENOMIC DNA]</scope>
    <source>
        <strain evidence="1 2">DSM 27016</strain>
    </source>
</reference>
<name>A0A369APT8_9FIRM</name>
<keyword evidence="2" id="KW-1185">Reference proteome</keyword>
<sequence>MACHIKMLRSVSAVFRLIDDFTGKVLNDASFFFLSNGKRISHIRKPEGFFVLVDMEESRDLQIIICSRYYCNYVISGLSVPSESKSIITARLTPGLNYPVPPGASAYSACFTHSSGIPAANLAIELYAPFRDGAVKLKSINTLDNEAYASLSNPYGVDYTGFTLAVPSPDEGDSPLVFSLSSRKDSTDFRIDRPLRKVPSCGCMVKRVYSSVCDFLGRALIPVDYIASPESPDVMEVQLHAFNGVNSYFRDISLSRGCIKHFNEVVDW</sequence>
<organism evidence="1 2">
    <name type="scientific">Anaerobacterium chartisolvens</name>
    <dbReference type="NCBI Taxonomy" id="1297424"/>
    <lineage>
        <taxon>Bacteria</taxon>
        <taxon>Bacillati</taxon>
        <taxon>Bacillota</taxon>
        <taxon>Clostridia</taxon>
        <taxon>Eubacteriales</taxon>
        <taxon>Oscillospiraceae</taxon>
        <taxon>Anaerobacterium</taxon>
    </lineage>
</organism>
<comment type="caution">
    <text evidence="1">The sequence shown here is derived from an EMBL/GenBank/DDBJ whole genome shotgun (WGS) entry which is preliminary data.</text>
</comment>
<proteinExistence type="predicted"/>
<evidence type="ECO:0000313" key="2">
    <source>
        <dbReference type="Proteomes" id="UP000253034"/>
    </source>
</evidence>
<dbReference type="AlphaFoldDB" id="A0A369APT8"/>
<gene>
    <name evidence="1" type="ORF">DFR58_12526</name>
</gene>
<dbReference type="EMBL" id="QPJT01000025">
    <property type="protein sequence ID" value="RCX11380.1"/>
    <property type="molecule type" value="Genomic_DNA"/>
</dbReference>
<dbReference type="OrthoDB" id="2380855at2"/>
<evidence type="ECO:0000313" key="1">
    <source>
        <dbReference type="EMBL" id="RCX11380.1"/>
    </source>
</evidence>